<proteinExistence type="predicted"/>
<dbReference type="RefSeq" id="WP_190404016.1">
    <property type="nucleotide sequence ID" value="NZ_JACJQB010000031.1"/>
</dbReference>
<organism evidence="1 2">
    <name type="scientific">Pseudanabaena mucicola FACHB-723</name>
    <dbReference type="NCBI Taxonomy" id="2692860"/>
    <lineage>
        <taxon>Bacteria</taxon>
        <taxon>Bacillati</taxon>
        <taxon>Cyanobacteriota</taxon>
        <taxon>Cyanophyceae</taxon>
        <taxon>Pseudanabaenales</taxon>
        <taxon>Pseudanabaenaceae</taxon>
        <taxon>Pseudanabaena</taxon>
    </lineage>
</organism>
<sequence length="152" mass="16987">MTLFTLNNSKINDLNSIVSQWNGKLILKTNVTKISLDKFGDISSIEDETIYQPDSQAAFPSSEPFHIDSPKIDSNSFTYYNTDKSKTESEQISGLWLDPQGDFMITSPQPLKVEVDDAPYSGVSKTHLVHSSGMLVFRSEKIDLKGINQKLP</sequence>
<evidence type="ECO:0000313" key="2">
    <source>
        <dbReference type="Proteomes" id="UP000642094"/>
    </source>
</evidence>
<reference evidence="1 2" key="1">
    <citation type="journal article" date="2020" name="ISME J.">
        <title>Comparative genomics reveals insights into cyanobacterial evolution and habitat adaptation.</title>
        <authorList>
            <person name="Chen M.Y."/>
            <person name="Teng W.K."/>
            <person name="Zhao L."/>
            <person name="Hu C.X."/>
            <person name="Zhou Y.K."/>
            <person name="Han B.P."/>
            <person name="Song L.R."/>
            <person name="Shu W.S."/>
        </authorList>
    </citation>
    <scope>NUCLEOTIDE SEQUENCE [LARGE SCALE GENOMIC DNA]</scope>
    <source>
        <strain evidence="1 2">FACHB-723</strain>
    </source>
</reference>
<comment type="caution">
    <text evidence="1">The sequence shown here is derived from an EMBL/GenBank/DDBJ whole genome shotgun (WGS) entry which is preliminary data.</text>
</comment>
<protein>
    <submittedName>
        <fullName evidence="1">Uncharacterized protein</fullName>
    </submittedName>
</protein>
<name>A0ABR8A079_9CYAN</name>
<dbReference type="EMBL" id="JACJQB010000031">
    <property type="protein sequence ID" value="MBD2189185.1"/>
    <property type="molecule type" value="Genomic_DNA"/>
</dbReference>
<dbReference type="Proteomes" id="UP000642094">
    <property type="component" value="Unassembled WGS sequence"/>
</dbReference>
<evidence type="ECO:0000313" key="1">
    <source>
        <dbReference type="EMBL" id="MBD2189185.1"/>
    </source>
</evidence>
<gene>
    <name evidence="1" type="ORF">H6F41_13660</name>
</gene>
<keyword evidence="2" id="KW-1185">Reference proteome</keyword>
<accession>A0ABR8A079</accession>